<feature type="domain" description="Rab-GAP TBC" evidence="1">
    <location>
        <begin position="1"/>
        <end position="307"/>
    </location>
</feature>
<dbReference type="Gene3D" id="1.10.8.270">
    <property type="entry name" value="putative rabgap domain of human tbc1 domain family member 14 like domains"/>
    <property type="match status" value="1"/>
</dbReference>
<dbReference type="InterPro" id="IPR035969">
    <property type="entry name" value="Rab-GAP_TBC_sf"/>
</dbReference>
<dbReference type="Proteomes" id="UP000324800">
    <property type="component" value="Unassembled WGS sequence"/>
</dbReference>
<dbReference type="PANTHER" id="PTHR22957:SF26">
    <property type="entry name" value="LD44506P"/>
    <property type="match status" value="1"/>
</dbReference>
<reference evidence="2 3" key="1">
    <citation type="submission" date="2019-03" db="EMBL/GenBank/DDBJ databases">
        <title>Single cell metagenomics reveals metabolic interactions within the superorganism composed of flagellate Streblomastix strix and complex community of Bacteroidetes bacteria on its surface.</title>
        <authorList>
            <person name="Treitli S.C."/>
            <person name="Kolisko M."/>
            <person name="Husnik F."/>
            <person name="Keeling P."/>
            <person name="Hampl V."/>
        </authorList>
    </citation>
    <scope>NUCLEOTIDE SEQUENCE [LARGE SCALE GENOMIC DNA]</scope>
    <source>
        <strain evidence="2">ST1C</strain>
    </source>
</reference>
<dbReference type="InterPro" id="IPR000195">
    <property type="entry name" value="Rab-GAP-TBC_dom"/>
</dbReference>
<evidence type="ECO:0000313" key="3">
    <source>
        <dbReference type="Proteomes" id="UP000324800"/>
    </source>
</evidence>
<organism evidence="2 3">
    <name type="scientific">Streblomastix strix</name>
    <dbReference type="NCBI Taxonomy" id="222440"/>
    <lineage>
        <taxon>Eukaryota</taxon>
        <taxon>Metamonada</taxon>
        <taxon>Preaxostyla</taxon>
        <taxon>Oxymonadida</taxon>
        <taxon>Streblomastigidae</taxon>
        <taxon>Streblomastix</taxon>
    </lineage>
</organism>
<dbReference type="SMART" id="SM00164">
    <property type="entry name" value="TBC"/>
    <property type="match status" value="1"/>
</dbReference>
<dbReference type="PANTHER" id="PTHR22957">
    <property type="entry name" value="TBC1 DOMAIN FAMILY MEMBER GTPASE-ACTIVATING PROTEIN"/>
    <property type="match status" value="1"/>
</dbReference>
<evidence type="ECO:0000313" key="2">
    <source>
        <dbReference type="EMBL" id="KAA6378496.1"/>
    </source>
</evidence>
<dbReference type="OrthoDB" id="26371at2759"/>
<name>A0A5J4V6M6_9EUKA</name>
<dbReference type="Pfam" id="PF00566">
    <property type="entry name" value="RabGAP-TBC"/>
    <property type="match status" value="2"/>
</dbReference>
<protein>
    <submittedName>
        <fullName evidence="2">Putative Ypt/Rab-GAP domain of gyp1p superfamily protein</fullName>
    </submittedName>
</protein>
<dbReference type="PROSITE" id="PS50086">
    <property type="entry name" value="TBC_RABGAP"/>
    <property type="match status" value="1"/>
</dbReference>
<accession>A0A5J4V6M6</accession>
<comment type="caution">
    <text evidence="2">The sequence shown here is derived from an EMBL/GenBank/DDBJ whole genome shotgun (WGS) entry which is preliminary data.</text>
</comment>
<dbReference type="SUPFAM" id="SSF47923">
    <property type="entry name" value="Ypt/Rab-GAP domain of gyp1p"/>
    <property type="match status" value="2"/>
</dbReference>
<evidence type="ECO:0000259" key="1">
    <source>
        <dbReference type="PROSITE" id="PS50086"/>
    </source>
</evidence>
<dbReference type="Gene3D" id="1.10.472.80">
    <property type="entry name" value="Ypt/Rab-GAP domain of gyp1p, domain 3"/>
    <property type="match status" value="1"/>
</dbReference>
<dbReference type="GO" id="GO:0005096">
    <property type="term" value="F:GTPase activator activity"/>
    <property type="evidence" value="ECO:0007669"/>
    <property type="project" value="TreeGrafter"/>
</dbReference>
<dbReference type="AlphaFoldDB" id="A0A5J4V6M6"/>
<dbReference type="EMBL" id="SNRW01009103">
    <property type="protein sequence ID" value="KAA6378496.1"/>
    <property type="molecule type" value="Genomic_DNA"/>
</dbReference>
<sequence length="379" mass="44009">MWNTGELTEWCRADLFQIRLDLPRTNFDNIINTYILDESERRFDKIDIGDLRNKELDNSKQKQNQTDENKFFCSERIKNLLRDSQQFERTLRGMQERILFVWAVRHPAARYAQGMNDILMPLLTVMLSRIISQDADQWMKRWTKSDNWFKLKTNELNYINSCCFSELICIEADTYWCFEHLLMPIQDSFTIAMREIHRSIDQLETILALIASPASSAASSYQSQLSMNSIGIINSGNSLSSTFFSHGEISAPHDSQITFTPLYLHIKRNLESVGMAPFAIQWMNCLLSREFPPHLYHRMLDAYLSIGDPPSSLPTNTFFICMCAALLMTFEKQIMDCEAEECLTFLKSLPTSSWQPTRMEELLGQAFLIYSSITTIRIL</sequence>
<gene>
    <name evidence="2" type="ORF">EZS28_025977</name>
</gene>
<proteinExistence type="predicted"/>